<evidence type="ECO:0000313" key="1">
    <source>
        <dbReference type="EMBL" id="KDQ14269.1"/>
    </source>
</evidence>
<protein>
    <submittedName>
        <fullName evidence="1">Uncharacterized protein</fullName>
    </submittedName>
</protein>
<dbReference type="HOGENOM" id="CLU_1824987_0_0_1"/>
<dbReference type="Proteomes" id="UP000027195">
    <property type="component" value="Unassembled WGS sequence"/>
</dbReference>
<sequence length="141" mass="16173">MSRALKDRRIHVERRKRWGTLSVFLAEWFASSVAYCQTPEGKKQFEEWMQEQYREQTPQILALCYAGPRRRYGTSTGNVDMFNKAAYELGILSVFGRERSRYPGTHSSGARQKTRRSVIGLVSSMRRGNAEGSQDSKCKLG</sequence>
<evidence type="ECO:0000313" key="2">
    <source>
        <dbReference type="Proteomes" id="UP000027195"/>
    </source>
</evidence>
<organism evidence="1 2">
    <name type="scientific">Botryobasidium botryosum (strain FD-172 SS1)</name>
    <dbReference type="NCBI Taxonomy" id="930990"/>
    <lineage>
        <taxon>Eukaryota</taxon>
        <taxon>Fungi</taxon>
        <taxon>Dikarya</taxon>
        <taxon>Basidiomycota</taxon>
        <taxon>Agaricomycotina</taxon>
        <taxon>Agaricomycetes</taxon>
        <taxon>Cantharellales</taxon>
        <taxon>Botryobasidiaceae</taxon>
        <taxon>Botryobasidium</taxon>
    </lineage>
</organism>
<dbReference type="EMBL" id="KL198038">
    <property type="protein sequence ID" value="KDQ14269.1"/>
    <property type="molecule type" value="Genomic_DNA"/>
</dbReference>
<accession>A0A067MFD9</accession>
<keyword evidence="2" id="KW-1185">Reference proteome</keyword>
<name>A0A067MFD9_BOTB1</name>
<dbReference type="OrthoDB" id="2922289at2759"/>
<reference evidence="2" key="1">
    <citation type="journal article" date="2014" name="Proc. Natl. Acad. Sci. U.S.A.">
        <title>Extensive sampling of basidiomycete genomes demonstrates inadequacy of the white-rot/brown-rot paradigm for wood decay fungi.</title>
        <authorList>
            <person name="Riley R."/>
            <person name="Salamov A.A."/>
            <person name="Brown D.W."/>
            <person name="Nagy L.G."/>
            <person name="Floudas D."/>
            <person name="Held B.W."/>
            <person name="Levasseur A."/>
            <person name="Lombard V."/>
            <person name="Morin E."/>
            <person name="Otillar R."/>
            <person name="Lindquist E.A."/>
            <person name="Sun H."/>
            <person name="LaButti K.M."/>
            <person name="Schmutz J."/>
            <person name="Jabbour D."/>
            <person name="Luo H."/>
            <person name="Baker S.E."/>
            <person name="Pisabarro A.G."/>
            <person name="Walton J.D."/>
            <person name="Blanchette R.A."/>
            <person name="Henrissat B."/>
            <person name="Martin F."/>
            <person name="Cullen D."/>
            <person name="Hibbett D.S."/>
            <person name="Grigoriev I.V."/>
        </authorList>
    </citation>
    <scope>NUCLEOTIDE SEQUENCE [LARGE SCALE GENOMIC DNA]</scope>
    <source>
        <strain evidence="2">FD-172 SS1</strain>
    </source>
</reference>
<proteinExistence type="predicted"/>
<dbReference type="AlphaFoldDB" id="A0A067MFD9"/>
<gene>
    <name evidence="1" type="ORF">BOTBODRAFT_347354</name>
</gene>
<dbReference type="InParanoid" id="A0A067MFD9"/>